<name>A0ABT0E619_9GAMM</name>
<dbReference type="InterPro" id="IPR000014">
    <property type="entry name" value="PAS"/>
</dbReference>
<protein>
    <recommendedName>
        <fullName evidence="2">histidine kinase</fullName>
        <ecNumber evidence="2">2.7.13.3</ecNumber>
    </recommendedName>
</protein>
<dbReference type="SUPFAM" id="SSF55785">
    <property type="entry name" value="PYP-like sensor domain (PAS domain)"/>
    <property type="match status" value="1"/>
</dbReference>
<dbReference type="PRINTS" id="PR00344">
    <property type="entry name" value="BCTRLSENSOR"/>
</dbReference>
<dbReference type="PANTHER" id="PTHR43065:SF50">
    <property type="entry name" value="HISTIDINE KINASE"/>
    <property type="match status" value="1"/>
</dbReference>
<keyword evidence="7" id="KW-1185">Reference proteome</keyword>
<dbReference type="PROSITE" id="PS50109">
    <property type="entry name" value="HIS_KIN"/>
    <property type="match status" value="1"/>
</dbReference>
<dbReference type="Pfam" id="PF02518">
    <property type="entry name" value="HATPase_c"/>
    <property type="match status" value="1"/>
</dbReference>
<reference evidence="6" key="1">
    <citation type="submission" date="2022-04" db="EMBL/GenBank/DDBJ databases">
        <title>Alcanivorax sp. CY1518 draft genome sequence.</title>
        <authorList>
            <person name="Zhao G."/>
            <person name="An M."/>
        </authorList>
    </citation>
    <scope>NUCLEOTIDE SEQUENCE</scope>
    <source>
        <strain evidence="6">CY1518</strain>
    </source>
</reference>
<comment type="catalytic activity">
    <reaction evidence="1">
        <text>ATP + protein L-histidine = ADP + protein N-phospho-L-histidine.</text>
        <dbReference type="EC" id="2.7.13.3"/>
    </reaction>
</comment>
<evidence type="ECO:0000259" key="5">
    <source>
        <dbReference type="PROSITE" id="PS50109"/>
    </source>
</evidence>
<proteinExistence type="predicted"/>
<dbReference type="Pfam" id="PF08448">
    <property type="entry name" value="PAS_4"/>
    <property type="match status" value="1"/>
</dbReference>
<dbReference type="Gene3D" id="3.30.565.10">
    <property type="entry name" value="Histidine kinase-like ATPase, C-terminal domain"/>
    <property type="match status" value="1"/>
</dbReference>
<dbReference type="InterPro" id="IPR013656">
    <property type="entry name" value="PAS_4"/>
</dbReference>
<dbReference type="GO" id="GO:0005524">
    <property type="term" value="F:ATP binding"/>
    <property type="evidence" value="ECO:0007669"/>
    <property type="project" value="UniProtKB-KW"/>
</dbReference>
<gene>
    <name evidence="6" type="ORF">MU846_05290</name>
</gene>
<keyword evidence="6" id="KW-0547">Nucleotide-binding</keyword>
<organism evidence="6 7">
    <name type="scientific">Alcanivorax quisquiliarum</name>
    <dbReference type="NCBI Taxonomy" id="2933565"/>
    <lineage>
        <taxon>Bacteria</taxon>
        <taxon>Pseudomonadati</taxon>
        <taxon>Pseudomonadota</taxon>
        <taxon>Gammaproteobacteria</taxon>
        <taxon>Oceanospirillales</taxon>
        <taxon>Alcanivoracaceae</taxon>
        <taxon>Alcanivorax</taxon>
    </lineage>
</organism>
<keyword evidence="4" id="KW-0472">Membrane</keyword>
<dbReference type="PANTHER" id="PTHR43065">
    <property type="entry name" value="SENSOR HISTIDINE KINASE"/>
    <property type="match status" value="1"/>
</dbReference>
<dbReference type="InterPro" id="IPR036890">
    <property type="entry name" value="HATPase_C_sf"/>
</dbReference>
<accession>A0ABT0E619</accession>
<evidence type="ECO:0000256" key="4">
    <source>
        <dbReference type="SAM" id="Phobius"/>
    </source>
</evidence>
<dbReference type="RefSeq" id="WP_246949663.1">
    <property type="nucleotide sequence ID" value="NZ_JALKII010000002.1"/>
</dbReference>
<keyword evidence="3" id="KW-0597">Phosphoprotein</keyword>
<evidence type="ECO:0000256" key="2">
    <source>
        <dbReference type="ARBA" id="ARBA00012438"/>
    </source>
</evidence>
<dbReference type="Proteomes" id="UP001165524">
    <property type="component" value="Unassembled WGS sequence"/>
</dbReference>
<dbReference type="InterPro" id="IPR004358">
    <property type="entry name" value="Sig_transdc_His_kin-like_C"/>
</dbReference>
<keyword evidence="4" id="KW-0812">Transmembrane</keyword>
<evidence type="ECO:0000256" key="3">
    <source>
        <dbReference type="ARBA" id="ARBA00022553"/>
    </source>
</evidence>
<dbReference type="InterPro" id="IPR003594">
    <property type="entry name" value="HATPase_dom"/>
</dbReference>
<dbReference type="SUPFAM" id="SSF55874">
    <property type="entry name" value="ATPase domain of HSP90 chaperone/DNA topoisomerase II/histidine kinase"/>
    <property type="match status" value="1"/>
</dbReference>
<dbReference type="SMART" id="SM00387">
    <property type="entry name" value="HATPase_c"/>
    <property type="match status" value="1"/>
</dbReference>
<evidence type="ECO:0000313" key="7">
    <source>
        <dbReference type="Proteomes" id="UP001165524"/>
    </source>
</evidence>
<dbReference type="InterPro" id="IPR036097">
    <property type="entry name" value="HisK_dim/P_sf"/>
</dbReference>
<evidence type="ECO:0000313" key="6">
    <source>
        <dbReference type="EMBL" id="MCK0537119.1"/>
    </source>
</evidence>
<dbReference type="SUPFAM" id="SSF47384">
    <property type="entry name" value="Homodimeric domain of signal transducing histidine kinase"/>
    <property type="match status" value="1"/>
</dbReference>
<evidence type="ECO:0000256" key="1">
    <source>
        <dbReference type="ARBA" id="ARBA00000085"/>
    </source>
</evidence>
<dbReference type="InterPro" id="IPR003661">
    <property type="entry name" value="HisK_dim/P_dom"/>
</dbReference>
<dbReference type="EC" id="2.7.13.3" evidence="2"/>
<dbReference type="CDD" id="cd00130">
    <property type="entry name" value="PAS"/>
    <property type="match status" value="1"/>
</dbReference>
<feature type="domain" description="Histidine kinase" evidence="5">
    <location>
        <begin position="233"/>
        <end position="462"/>
    </location>
</feature>
<dbReference type="InterPro" id="IPR005467">
    <property type="entry name" value="His_kinase_dom"/>
</dbReference>
<dbReference type="NCBIfam" id="TIGR00229">
    <property type="entry name" value="sensory_box"/>
    <property type="match status" value="1"/>
</dbReference>
<dbReference type="EMBL" id="JALKII010000002">
    <property type="protein sequence ID" value="MCK0537119.1"/>
    <property type="molecule type" value="Genomic_DNA"/>
</dbReference>
<comment type="caution">
    <text evidence="6">The sequence shown here is derived from an EMBL/GenBank/DDBJ whole genome shotgun (WGS) entry which is preliminary data.</text>
</comment>
<dbReference type="Gene3D" id="3.30.450.20">
    <property type="entry name" value="PAS domain"/>
    <property type="match status" value="1"/>
</dbReference>
<feature type="transmembrane region" description="Helical" evidence="4">
    <location>
        <begin position="16"/>
        <end position="34"/>
    </location>
</feature>
<keyword evidence="6" id="KW-0067">ATP-binding</keyword>
<sequence length="469" mass="51267">METLAEWLAPLTDQHSSIYIIASMLIMLVVIFFMHRTYRASLNVEARLAEFSSLTGSVFGNKLRLIEASADAYQINRKALGPLARIIDEYCVLTTDPQGIITYANERFISFSGEPLRALVGRHQRDSGLHTLSSEAASELRDTLAQERVWHGQLCLRTRDGTQRWLDTFVFPLSFVTDLDAGCIYFGTDITALHTLNDSLRRQVRTQEAHLNKAEDMLVKSEKMASLGVISAGIAHEINNPLAYVSANINRLGEYLANISSHAGSQATEDDELRYIIGDYPALLQETRDGLGRIRKIIDDLNSFSHAGEQPHAPVDVHRCIDTALTLARHELRGNVQVHTELAATRSIVQGSATQLAQVFLNLLVNAAQAIRANGAPGQITVRSVNEDTRLIVDVSDTGPGIAPSDLPALFEPFYTTKAVGEGTGLGLAISDDIVRRHHGAISAANNAEGGACFRLVLPTTPPEPPHAH</sequence>
<dbReference type="Gene3D" id="1.10.287.130">
    <property type="match status" value="1"/>
</dbReference>
<keyword evidence="4" id="KW-1133">Transmembrane helix</keyword>
<dbReference type="InterPro" id="IPR035965">
    <property type="entry name" value="PAS-like_dom_sf"/>
</dbReference>
<dbReference type="CDD" id="cd00082">
    <property type="entry name" value="HisKA"/>
    <property type="match status" value="1"/>
</dbReference>